<keyword evidence="3" id="KW-1185">Reference proteome</keyword>
<dbReference type="Proteomes" id="UP000191522">
    <property type="component" value="Unassembled WGS sequence"/>
</dbReference>
<evidence type="ECO:0000256" key="1">
    <source>
        <dbReference type="SAM" id="MobiDB-lite"/>
    </source>
</evidence>
<name>A0A1V6PHD4_PENDC</name>
<gene>
    <name evidence="2" type="ORF">PENDEC_c004G05422</name>
</gene>
<comment type="caution">
    <text evidence="2">The sequence shown here is derived from an EMBL/GenBank/DDBJ whole genome shotgun (WGS) entry which is preliminary data.</text>
</comment>
<feature type="compositionally biased region" description="Low complexity" evidence="1">
    <location>
        <begin position="81"/>
        <end position="91"/>
    </location>
</feature>
<evidence type="ECO:0000313" key="2">
    <source>
        <dbReference type="EMBL" id="OQD76458.1"/>
    </source>
</evidence>
<organism evidence="2 3">
    <name type="scientific">Penicillium decumbens</name>
    <dbReference type="NCBI Taxonomy" id="69771"/>
    <lineage>
        <taxon>Eukaryota</taxon>
        <taxon>Fungi</taxon>
        <taxon>Dikarya</taxon>
        <taxon>Ascomycota</taxon>
        <taxon>Pezizomycotina</taxon>
        <taxon>Eurotiomycetes</taxon>
        <taxon>Eurotiomycetidae</taxon>
        <taxon>Eurotiales</taxon>
        <taxon>Aspergillaceae</taxon>
        <taxon>Penicillium</taxon>
    </lineage>
</organism>
<dbReference type="EMBL" id="MDYL01000004">
    <property type="protein sequence ID" value="OQD76458.1"/>
    <property type="molecule type" value="Genomic_DNA"/>
</dbReference>
<protein>
    <submittedName>
        <fullName evidence="2">Uncharacterized protein</fullName>
    </submittedName>
</protein>
<accession>A0A1V6PHD4</accession>
<proteinExistence type="predicted"/>
<sequence length="117" mass="12841">MGWKKILAGCVPFAVVLVMASIKGLFTRSPTDSVAHAARLVWLLGVLRAFICPRARMPELTIYRQTDLESAPSSTLARQQAADVTPAPATTTEDAHFLSPIFRQFSRHWKKGTSSDA</sequence>
<evidence type="ECO:0000313" key="3">
    <source>
        <dbReference type="Proteomes" id="UP000191522"/>
    </source>
</evidence>
<dbReference type="AlphaFoldDB" id="A0A1V6PHD4"/>
<feature type="region of interest" description="Disordered" evidence="1">
    <location>
        <begin position="69"/>
        <end position="91"/>
    </location>
</feature>
<reference evidence="3" key="1">
    <citation type="journal article" date="2017" name="Nat. Microbiol.">
        <title>Global analysis of biosynthetic gene clusters reveals vast potential of secondary metabolite production in Penicillium species.</title>
        <authorList>
            <person name="Nielsen J.C."/>
            <person name="Grijseels S."/>
            <person name="Prigent S."/>
            <person name="Ji B."/>
            <person name="Dainat J."/>
            <person name="Nielsen K.F."/>
            <person name="Frisvad J.C."/>
            <person name="Workman M."/>
            <person name="Nielsen J."/>
        </authorList>
    </citation>
    <scope>NUCLEOTIDE SEQUENCE [LARGE SCALE GENOMIC DNA]</scope>
    <source>
        <strain evidence="3">IBT 11843</strain>
    </source>
</reference>